<comment type="similarity">
    <text evidence="2">Belongs to the bacterial solute-binding protein 8 family.</text>
</comment>
<gene>
    <name evidence="9" type="ORF">J2W91_001312</name>
</gene>
<feature type="coiled-coil region" evidence="5">
    <location>
        <begin position="206"/>
        <end position="233"/>
    </location>
</feature>
<feature type="domain" description="Fe/B12 periplasmic-binding" evidence="8">
    <location>
        <begin position="97"/>
        <end position="351"/>
    </location>
</feature>
<evidence type="ECO:0000313" key="9">
    <source>
        <dbReference type="EMBL" id="MDR6722860.1"/>
    </source>
</evidence>
<dbReference type="PANTHER" id="PTHR30532:SF29">
    <property type="entry name" value="FE(3+) DICITRATE-BINDING PERIPLASMIC PROTEIN"/>
    <property type="match status" value="1"/>
</dbReference>
<reference evidence="9" key="1">
    <citation type="submission" date="2023-07" db="EMBL/GenBank/DDBJ databases">
        <title>Sorghum-associated microbial communities from plants grown in Nebraska, USA.</title>
        <authorList>
            <person name="Schachtman D."/>
        </authorList>
    </citation>
    <scope>NUCLEOTIDE SEQUENCE</scope>
    <source>
        <strain evidence="9">BE80</strain>
    </source>
</reference>
<dbReference type="RefSeq" id="WP_310137420.1">
    <property type="nucleotide sequence ID" value="NZ_JAVDTR010000003.1"/>
</dbReference>
<keyword evidence="3" id="KW-0813">Transport</keyword>
<dbReference type="GO" id="GO:1901678">
    <property type="term" value="P:iron coordination entity transport"/>
    <property type="evidence" value="ECO:0007669"/>
    <property type="project" value="UniProtKB-ARBA"/>
</dbReference>
<feature type="region of interest" description="Disordered" evidence="6">
    <location>
        <begin position="46"/>
        <end position="78"/>
    </location>
</feature>
<feature type="compositionally biased region" description="Low complexity" evidence="6">
    <location>
        <begin position="51"/>
        <end position="63"/>
    </location>
</feature>
<feature type="chain" id="PRO_5042979071" evidence="7">
    <location>
        <begin position="45"/>
        <end position="351"/>
    </location>
</feature>
<evidence type="ECO:0000256" key="3">
    <source>
        <dbReference type="ARBA" id="ARBA00022448"/>
    </source>
</evidence>
<evidence type="ECO:0000256" key="5">
    <source>
        <dbReference type="SAM" id="Coils"/>
    </source>
</evidence>
<dbReference type="EMBL" id="JAVDTR010000003">
    <property type="protein sequence ID" value="MDR6722860.1"/>
    <property type="molecule type" value="Genomic_DNA"/>
</dbReference>
<accession>A0AAP5H019</accession>
<evidence type="ECO:0000256" key="1">
    <source>
        <dbReference type="ARBA" id="ARBA00004196"/>
    </source>
</evidence>
<evidence type="ECO:0000256" key="6">
    <source>
        <dbReference type="SAM" id="MobiDB-lite"/>
    </source>
</evidence>
<dbReference type="Pfam" id="PF01497">
    <property type="entry name" value="Peripla_BP_2"/>
    <property type="match status" value="1"/>
</dbReference>
<dbReference type="InterPro" id="IPR051313">
    <property type="entry name" value="Bact_iron-sidero_bind"/>
</dbReference>
<dbReference type="AlphaFoldDB" id="A0AAP5H019"/>
<sequence>MFPQSQPKGQQFVAQKLRHVRVSIFVLLLLIAGLLSACSSNSSAEQTGELQQEQPATEAAAPASSNTDVEEDQAQEAVGERTVKDELGHDVIVPANVERVFAPYLEDSLLTLGVKPVAQWASGTQGHVYLQDQLSDVPTLDFSSGLPAPEALMAFNPDFIILHTANYAENGVYESYSKIAPTYVFSNASGDVEKSLEVIGDLLGKSAEAKQAIEDYHAEVESAKAKLAQVTEGKKAAIIRFAPRGITLMGGNYFSGYVVYEQLGLGKPALVETENSAMVSTEILPEIDADFIFTVEQGPGSMKEMTETAVWKGIPAVKAGNVYAVEPASWLGGGLIAYRRVIDDTLKALTE</sequence>
<organism evidence="9 10">
    <name type="scientific">Paenibacillus amylolyticus</name>
    <dbReference type="NCBI Taxonomy" id="1451"/>
    <lineage>
        <taxon>Bacteria</taxon>
        <taxon>Bacillati</taxon>
        <taxon>Bacillota</taxon>
        <taxon>Bacilli</taxon>
        <taxon>Bacillales</taxon>
        <taxon>Paenibacillaceae</taxon>
        <taxon>Paenibacillus</taxon>
    </lineage>
</organism>
<keyword evidence="4 7" id="KW-0732">Signal</keyword>
<evidence type="ECO:0000256" key="4">
    <source>
        <dbReference type="ARBA" id="ARBA00022729"/>
    </source>
</evidence>
<evidence type="ECO:0000256" key="2">
    <source>
        <dbReference type="ARBA" id="ARBA00008814"/>
    </source>
</evidence>
<name>A0AAP5H019_PAEAM</name>
<evidence type="ECO:0000256" key="7">
    <source>
        <dbReference type="SAM" id="SignalP"/>
    </source>
</evidence>
<protein>
    <submittedName>
        <fullName evidence="9">Iron complex transport system substrate-binding protein</fullName>
    </submittedName>
</protein>
<dbReference type="PROSITE" id="PS50983">
    <property type="entry name" value="FE_B12_PBP"/>
    <property type="match status" value="1"/>
</dbReference>
<dbReference type="Proteomes" id="UP001254832">
    <property type="component" value="Unassembled WGS sequence"/>
</dbReference>
<evidence type="ECO:0000259" key="8">
    <source>
        <dbReference type="PROSITE" id="PS50983"/>
    </source>
</evidence>
<dbReference type="SUPFAM" id="SSF53807">
    <property type="entry name" value="Helical backbone' metal receptor"/>
    <property type="match status" value="1"/>
</dbReference>
<dbReference type="PANTHER" id="PTHR30532">
    <property type="entry name" value="IRON III DICITRATE-BINDING PERIPLASMIC PROTEIN"/>
    <property type="match status" value="1"/>
</dbReference>
<feature type="signal peptide" evidence="7">
    <location>
        <begin position="1"/>
        <end position="44"/>
    </location>
</feature>
<evidence type="ECO:0000313" key="10">
    <source>
        <dbReference type="Proteomes" id="UP001254832"/>
    </source>
</evidence>
<comment type="caution">
    <text evidence="9">The sequence shown here is derived from an EMBL/GenBank/DDBJ whole genome shotgun (WGS) entry which is preliminary data.</text>
</comment>
<comment type="subcellular location">
    <subcellularLocation>
        <location evidence="1">Cell envelope</location>
    </subcellularLocation>
</comment>
<dbReference type="GO" id="GO:0030288">
    <property type="term" value="C:outer membrane-bounded periplasmic space"/>
    <property type="evidence" value="ECO:0007669"/>
    <property type="project" value="TreeGrafter"/>
</dbReference>
<dbReference type="Gene3D" id="3.40.50.1980">
    <property type="entry name" value="Nitrogenase molybdenum iron protein domain"/>
    <property type="match status" value="2"/>
</dbReference>
<proteinExistence type="inferred from homology"/>
<dbReference type="InterPro" id="IPR002491">
    <property type="entry name" value="ABC_transptr_periplasmic_BD"/>
</dbReference>
<keyword evidence="5" id="KW-0175">Coiled coil</keyword>